<dbReference type="EMBL" id="KN835441">
    <property type="protein sequence ID" value="KIK37591.1"/>
    <property type="molecule type" value="Genomic_DNA"/>
</dbReference>
<dbReference type="InParanoid" id="A0A0D0A7K2"/>
<reference evidence="1 2" key="1">
    <citation type="submission" date="2014-04" db="EMBL/GenBank/DDBJ databases">
        <authorList>
            <consortium name="DOE Joint Genome Institute"/>
            <person name="Kuo A."/>
            <person name="Ruytinx J."/>
            <person name="Rineau F."/>
            <person name="Colpaert J."/>
            <person name="Kohler A."/>
            <person name="Nagy L.G."/>
            <person name="Floudas D."/>
            <person name="Copeland A."/>
            <person name="Barry K.W."/>
            <person name="Cichocki N."/>
            <person name="Veneault-Fourrey C."/>
            <person name="LaButti K."/>
            <person name="Lindquist E.A."/>
            <person name="Lipzen A."/>
            <person name="Lundell T."/>
            <person name="Morin E."/>
            <person name="Murat C."/>
            <person name="Sun H."/>
            <person name="Tunlid A."/>
            <person name="Henrissat B."/>
            <person name="Grigoriev I.V."/>
            <person name="Hibbett D.S."/>
            <person name="Martin F."/>
            <person name="Nordberg H.P."/>
            <person name="Cantor M.N."/>
            <person name="Hua S.X."/>
        </authorList>
    </citation>
    <scope>NUCLEOTIDE SEQUENCE [LARGE SCALE GENOMIC DNA]</scope>
    <source>
        <strain evidence="1 2">UH-Slu-Lm8-n1</strain>
    </source>
</reference>
<sequence>MTLSKTVHSNSRPRLRHICVYLAYVYFQRRLLRGVGLCDVQRTALGACSEMDSLQVAGERGSPGRGGELKKGVDFWIN</sequence>
<reference evidence="2" key="2">
    <citation type="submission" date="2015-01" db="EMBL/GenBank/DDBJ databases">
        <title>Evolutionary Origins and Diversification of the Mycorrhizal Mutualists.</title>
        <authorList>
            <consortium name="DOE Joint Genome Institute"/>
            <consortium name="Mycorrhizal Genomics Consortium"/>
            <person name="Kohler A."/>
            <person name="Kuo A."/>
            <person name="Nagy L.G."/>
            <person name="Floudas D."/>
            <person name="Copeland A."/>
            <person name="Barry K.W."/>
            <person name="Cichocki N."/>
            <person name="Veneault-Fourrey C."/>
            <person name="LaButti K."/>
            <person name="Lindquist E.A."/>
            <person name="Lipzen A."/>
            <person name="Lundell T."/>
            <person name="Morin E."/>
            <person name="Murat C."/>
            <person name="Riley R."/>
            <person name="Ohm R."/>
            <person name="Sun H."/>
            <person name="Tunlid A."/>
            <person name="Henrissat B."/>
            <person name="Grigoriev I.V."/>
            <person name="Hibbett D.S."/>
            <person name="Martin F."/>
        </authorList>
    </citation>
    <scope>NUCLEOTIDE SEQUENCE [LARGE SCALE GENOMIC DNA]</scope>
    <source>
        <strain evidence="2">UH-Slu-Lm8-n1</strain>
    </source>
</reference>
<dbReference type="Proteomes" id="UP000054485">
    <property type="component" value="Unassembled WGS sequence"/>
</dbReference>
<keyword evidence="2" id="KW-1185">Reference proteome</keyword>
<dbReference type="HOGENOM" id="CLU_2623649_0_0_1"/>
<name>A0A0D0A7K2_9AGAM</name>
<evidence type="ECO:0000313" key="1">
    <source>
        <dbReference type="EMBL" id="KIK37591.1"/>
    </source>
</evidence>
<gene>
    <name evidence="1" type="ORF">CY34DRAFT_451250</name>
</gene>
<dbReference type="AlphaFoldDB" id="A0A0D0A7K2"/>
<protein>
    <submittedName>
        <fullName evidence="1">Uncharacterized protein</fullName>
    </submittedName>
</protein>
<proteinExistence type="predicted"/>
<accession>A0A0D0A7K2</accession>
<organism evidence="1 2">
    <name type="scientific">Suillus luteus UH-Slu-Lm8-n1</name>
    <dbReference type="NCBI Taxonomy" id="930992"/>
    <lineage>
        <taxon>Eukaryota</taxon>
        <taxon>Fungi</taxon>
        <taxon>Dikarya</taxon>
        <taxon>Basidiomycota</taxon>
        <taxon>Agaricomycotina</taxon>
        <taxon>Agaricomycetes</taxon>
        <taxon>Agaricomycetidae</taxon>
        <taxon>Boletales</taxon>
        <taxon>Suillineae</taxon>
        <taxon>Suillaceae</taxon>
        <taxon>Suillus</taxon>
    </lineage>
</organism>
<evidence type="ECO:0000313" key="2">
    <source>
        <dbReference type="Proteomes" id="UP000054485"/>
    </source>
</evidence>